<keyword evidence="3" id="KW-0238">DNA-binding</keyword>
<proteinExistence type="inferred from homology"/>
<dbReference type="Gene3D" id="1.10.10.10">
    <property type="entry name" value="Winged helix-like DNA-binding domain superfamily/Winged helix DNA-binding domain"/>
    <property type="match status" value="1"/>
</dbReference>
<gene>
    <name evidence="6" type="ORF">COA17_03070</name>
</gene>
<dbReference type="GO" id="GO:0003700">
    <property type="term" value="F:DNA-binding transcription factor activity"/>
    <property type="evidence" value="ECO:0007669"/>
    <property type="project" value="InterPro"/>
</dbReference>
<reference evidence="6 7" key="1">
    <citation type="submission" date="2017-09" db="EMBL/GenBank/DDBJ databases">
        <title>Sphingomonas ginsenosidimutans KACC 14949, whole genome shotgun sequence.</title>
        <authorList>
            <person name="Feng G."/>
            <person name="Zhu H."/>
        </authorList>
    </citation>
    <scope>NUCLEOTIDE SEQUENCE [LARGE SCALE GENOMIC DNA]</scope>
    <source>
        <strain evidence="6 7">KACC 14949</strain>
    </source>
</reference>
<dbReference type="Pfam" id="PF03466">
    <property type="entry name" value="LysR_substrate"/>
    <property type="match status" value="1"/>
</dbReference>
<dbReference type="PRINTS" id="PR00039">
    <property type="entry name" value="HTHLYSR"/>
</dbReference>
<accession>A0A2A4I3F1</accession>
<dbReference type="GO" id="GO:0003677">
    <property type="term" value="F:DNA binding"/>
    <property type="evidence" value="ECO:0007669"/>
    <property type="project" value="UniProtKB-KW"/>
</dbReference>
<dbReference type="GO" id="GO:0032993">
    <property type="term" value="C:protein-DNA complex"/>
    <property type="evidence" value="ECO:0007669"/>
    <property type="project" value="TreeGrafter"/>
</dbReference>
<dbReference type="EMBL" id="NWVD01000001">
    <property type="protein sequence ID" value="PCG10427.1"/>
    <property type="molecule type" value="Genomic_DNA"/>
</dbReference>
<keyword evidence="4" id="KW-0804">Transcription</keyword>
<dbReference type="PROSITE" id="PS50931">
    <property type="entry name" value="HTH_LYSR"/>
    <property type="match status" value="1"/>
</dbReference>
<dbReference type="SUPFAM" id="SSF53850">
    <property type="entry name" value="Periplasmic binding protein-like II"/>
    <property type="match status" value="1"/>
</dbReference>
<dbReference type="InterPro" id="IPR036388">
    <property type="entry name" value="WH-like_DNA-bd_sf"/>
</dbReference>
<comment type="similarity">
    <text evidence="1">Belongs to the LysR transcriptional regulatory family.</text>
</comment>
<organism evidence="6 7">
    <name type="scientific">Sphingomonas ginsenosidimutans</name>
    <dbReference type="NCBI Taxonomy" id="862134"/>
    <lineage>
        <taxon>Bacteria</taxon>
        <taxon>Pseudomonadati</taxon>
        <taxon>Pseudomonadota</taxon>
        <taxon>Alphaproteobacteria</taxon>
        <taxon>Sphingomonadales</taxon>
        <taxon>Sphingomonadaceae</taxon>
        <taxon>Sphingomonas</taxon>
    </lineage>
</organism>
<evidence type="ECO:0000256" key="1">
    <source>
        <dbReference type="ARBA" id="ARBA00009437"/>
    </source>
</evidence>
<protein>
    <submittedName>
        <fullName evidence="6">LysR family transcriptional regulator</fullName>
    </submittedName>
</protein>
<dbReference type="AlphaFoldDB" id="A0A2A4I3F1"/>
<dbReference type="InterPro" id="IPR036390">
    <property type="entry name" value="WH_DNA-bd_sf"/>
</dbReference>
<evidence type="ECO:0000259" key="5">
    <source>
        <dbReference type="PROSITE" id="PS50931"/>
    </source>
</evidence>
<keyword evidence="2" id="KW-0805">Transcription regulation</keyword>
<dbReference type="PANTHER" id="PTHR30346:SF17">
    <property type="entry name" value="LYSR FAMILY TRANSCRIPTIONAL REGULATOR"/>
    <property type="match status" value="1"/>
</dbReference>
<dbReference type="SUPFAM" id="SSF46785">
    <property type="entry name" value="Winged helix' DNA-binding domain"/>
    <property type="match status" value="1"/>
</dbReference>
<dbReference type="Proteomes" id="UP000218784">
    <property type="component" value="Unassembled WGS sequence"/>
</dbReference>
<dbReference type="Pfam" id="PF00126">
    <property type="entry name" value="HTH_1"/>
    <property type="match status" value="1"/>
</dbReference>
<evidence type="ECO:0000313" key="7">
    <source>
        <dbReference type="Proteomes" id="UP000218784"/>
    </source>
</evidence>
<dbReference type="Gene3D" id="3.40.190.10">
    <property type="entry name" value="Periplasmic binding protein-like II"/>
    <property type="match status" value="2"/>
</dbReference>
<evidence type="ECO:0000256" key="2">
    <source>
        <dbReference type="ARBA" id="ARBA00023015"/>
    </source>
</evidence>
<comment type="caution">
    <text evidence="6">The sequence shown here is derived from an EMBL/GenBank/DDBJ whole genome shotgun (WGS) entry which is preliminary data.</text>
</comment>
<evidence type="ECO:0000256" key="4">
    <source>
        <dbReference type="ARBA" id="ARBA00023163"/>
    </source>
</evidence>
<dbReference type="FunFam" id="1.10.10.10:FF:000001">
    <property type="entry name" value="LysR family transcriptional regulator"/>
    <property type="match status" value="1"/>
</dbReference>
<evidence type="ECO:0000256" key="3">
    <source>
        <dbReference type="ARBA" id="ARBA00023125"/>
    </source>
</evidence>
<evidence type="ECO:0000313" key="6">
    <source>
        <dbReference type="EMBL" id="PCG10427.1"/>
    </source>
</evidence>
<feature type="domain" description="HTH lysR-type" evidence="5">
    <location>
        <begin position="13"/>
        <end position="64"/>
    </location>
</feature>
<name>A0A2A4I3F1_9SPHN</name>
<keyword evidence="7" id="KW-1185">Reference proteome</keyword>
<dbReference type="InterPro" id="IPR000847">
    <property type="entry name" value="LysR_HTH_N"/>
</dbReference>
<dbReference type="InterPro" id="IPR005119">
    <property type="entry name" value="LysR_subst-bd"/>
</dbReference>
<dbReference type="PANTHER" id="PTHR30346">
    <property type="entry name" value="TRANSCRIPTIONAL DUAL REGULATOR HCAR-RELATED"/>
    <property type="match status" value="1"/>
</dbReference>
<sequence>MDRVMDLDARPHRAFIAIAETGSFSRAAAMLNISQPALSAQLKEFERRLGFRLLDRTSRKVSLTIEGRLFLDRSRRLVRETEWANNAARDIRNNQLRVGTAHYTAEIAERNRIIDDFVAEEPDVPLRVMRRSAEQLRDDLDRGDIDVAITLQLVPPDDAPARADAAPSWVVAERAVTLQLPHDDQLACGADVLPAAALRGRAIAMIDRSHGVAIAESVGKAIIDAGAEARTLPEGDARAVLRQGARLGIAAIDLGWFVPPCASVVRRAVAEWTVRTRLVAMANPGRRRAGTDRFLDRLRRMTPPS</sequence>